<organism evidence="2 3">
    <name type="scientific">Galendromus occidentalis</name>
    <name type="common">western predatory mite</name>
    <dbReference type="NCBI Taxonomy" id="34638"/>
    <lineage>
        <taxon>Eukaryota</taxon>
        <taxon>Metazoa</taxon>
        <taxon>Ecdysozoa</taxon>
        <taxon>Arthropoda</taxon>
        <taxon>Chelicerata</taxon>
        <taxon>Arachnida</taxon>
        <taxon>Acari</taxon>
        <taxon>Parasitiformes</taxon>
        <taxon>Mesostigmata</taxon>
        <taxon>Gamasina</taxon>
        <taxon>Phytoseioidea</taxon>
        <taxon>Phytoseiidae</taxon>
        <taxon>Typhlodrominae</taxon>
        <taxon>Galendromus</taxon>
    </lineage>
</organism>
<accession>A0AAJ6VZJ8</accession>
<dbReference type="RefSeq" id="XP_003745973.1">
    <property type="nucleotide sequence ID" value="XM_003745925.1"/>
</dbReference>
<name>A0AAJ6VZJ8_9ACAR</name>
<gene>
    <name evidence="3" type="primary">LOC100903374</name>
</gene>
<protein>
    <submittedName>
        <fullName evidence="3">Uncharacterized protein LOC100903374</fullName>
    </submittedName>
</protein>
<proteinExistence type="predicted"/>
<evidence type="ECO:0000313" key="3">
    <source>
        <dbReference type="RefSeq" id="XP_003745973.1"/>
    </source>
</evidence>
<keyword evidence="1" id="KW-0175">Coiled coil</keyword>
<dbReference type="AlphaFoldDB" id="A0AAJ6VZJ8"/>
<feature type="coiled-coil region" evidence="1">
    <location>
        <begin position="136"/>
        <end position="163"/>
    </location>
</feature>
<evidence type="ECO:0000313" key="2">
    <source>
        <dbReference type="Proteomes" id="UP000694867"/>
    </source>
</evidence>
<dbReference type="GeneID" id="100903374"/>
<dbReference type="KEGG" id="goe:100903374"/>
<dbReference type="Proteomes" id="UP000694867">
    <property type="component" value="Unplaced"/>
</dbReference>
<sequence>MSSSRLTRLRLVHVQLQQNSEKRDLEEKVEQHILATGTLKGAITAGEKERVALAESLERLRLSKVIEALRRVNSKEDFNGALEDLINRLGEISGIVNSIDGVTMRNMLPLDVDAFLEELRDMNEVWQKYDDTPIELATLRQELKEVCEKMREMDRNLRSLIVQDRIANAL</sequence>
<keyword evidence="2" id="KW-1185">Reference proteome</keyword>
<reference evidence="3" key="1">
    <citation type="submission" date="2025-08" db="UniProtKB">
        <authorList>
            <consortium name="RefSeq"/>
        </authorList>
    </citation>
    <scope>IDENTIFICATION</scope>
</reference>
<evidence type="ECO:0000256" key="1">
    <source>
        <dbReference type="SAM" id="Coils"/>
    </source>
</evidence>